<proteinExistence type="predicted"/>
<keyword evidence="2" id="KW-1185">Reference proteome</keyword>
<gene>
    <name evidence="1" type="ORF">CLV45_1899</name>
</gene>
<dbReference type="AlphaFoldDB" id="A0A2M9BR97"/>
<evidence type="ECO:0000313" key="2">
    <source>
        <dbReference type="Proteomes" id="UP000228535"/>
    </source>
</evidence>
<sequence length="162" mass="18059">MMMITHPFWGTVTESWAGLTAQEPVALPGFAQPVEVFLGEELFEEDEEYQLTAAQLDEYAATFQAFLARAPRLLLALKAQAFARYQQFYAAHYADPAQSGAPALLLTTPEEHVAYMQDLGYVRITDEQTLRLSIRYKLDAEHGLEAKFVANSLVELAGIAET</sequence>
<dbReference type="Proteomes" id="UP000228535">
    <property type="component" value="Unassembled WGS sequence"/>
</dbReference>
<comment type="caution">
    <text evidence="1">The sequence shown here is derived from an EMBL/GenBank/DDBJ whole genome shotgun (WGS) entry which is preliminary data.</text>
</comment>
<name>A0A2M9BR97_9BACT</name>
<dbReference type="OrthoDB" id="6692687at2"/>
<reference evidence="1 2" key="1">
    <citation type="submission" date="2017-11" db="EMBL/GenBank/DDBJ databases">
        <title>Genomic Encyclopedia of Archaeal and Bacterial Type Strains, Phase II (KMG-II): From Individual Species to Whole Genera.</title>
        <authorList>
            <person name="Goeker M."/>
        </authorList>
    </citation>
    <scope>NUCLEOTIDE SEQUENCE [LARGE SCALE GENOMIC DNA]</scope>
    <source>
        <strain evidence="1 2">DSM 11115</strain>
    </source>
</reference>
<organism evidence="1 2">
    <name type="scientific">Hymenobacter chitinivorans DSM 11115</name>
    <dbReference type="NCBI Taxonomy" id="1121954"/>
    <lineage>
        <taxon>Bacteria</taxon>
        <taxon>Pseudomonadati</taxon>
        <taxon>Bacteroidota</taxon>
        <taxon>Cytophagia</taxon>
        <taxon>Cytophagales</taxon>
        <taxon>Hymenobacteraceae</taxon>
        <taxon>Hymenobacter</taxon>
    </lineage>
</organism>
<protein>
    <submittedName>
        <fullName evidence="1">Uncharacterized protein</fullName>
    </submittedName>
</protein>
<accession>A0A2M9BR97</accession>
<dbReference type="EMBL" id="PGFA01000001">
    <property type="protein sequence ID" value="PJJ60471.1"/>
    <property type="molecule type" value="Genomic_DNA"/>
</dbReference>
<evidence type="ECO:0000313" key="1">
    <source>
        <dbReference type="EMBL" id="PJJ60471.1"/>
    </source>
</evidence>